<dbReference type="Pfam" id="PF13041">
    <property type="entry name" value="PPR_2"/>
    <property type="match status" value="2"/>
</dbReference>
<name>A0A6B2KZW1_9EUKA</name>
<dbReference type="AlphaFoldDB" id="A0A6B2KZW1"/>
<dbReference type="PANTHER" id="PTHR46128:SF329">
    <property type="entry name" value="MITOCHONDRIAL GROUP I INTRON SPLICING FACTOR DMR1"/>
    <property type="match status" value="1"/>
</dbReference>
<proteinExistence type="inferred from homology"/>
<comment type="similarity">
    <text evidence="1">Belongs to the PPR family. P subfamily.</text>
</comment>
<feature type="repeat" description="PPR" evidence="2">
    <location>
        <begin position="158"/>
        <end position="192"/>
    </location>
</feature>
<evidence type="ECO:0000256" key="2">
    <source>
        <dbReference type="PROSITE-ProRule" id="PRU00708"/>
    </source>
</evidence>
<evidence type="ECO:0008006" key="4">
    <source>
        <dbReference type="Google" id="ProtNLM"/>
    </source>
</evidence>
<evidence type="ECO:0000256" key="1">
    <source>
        <dbReference type="ARBA" id="ARBA00007626"/>
    </source>
</evidence>
<organism evidence="3">
    <name type="scientific">Arcella intermedia</name>
    <dbReference type="NCBI Taxonomy" id="1963864"/>
    <lineage>
        <taxon>Eukaryota</taxon>
        <taxon>Amoebozoa</taxon>
        <taxon>Tubulinea</taxon>
        <taxon>Elardia</taxon>
        <taxon>Arcellinida</taxon>
        <taxon>Sphaerothecina</taxon>
        <taxon>Arcellidae</taxon>
        <taxon>Arcella</taxon>
    </lineage>
</organism>
<protein>
    <recommendedName>
        <fullName evidence="4">Pentacotripeptide-repeat region of PRORP domain-containing protein</fullName>
    </recommendedName>
</protein>
<dbReference type="InterPro" id="IPR002885">
    <property type="entry name" value="PPR_rpt"/>
</dbReference>
<dbReference type="Gene3D" id="1.25.40.10">
    <property type="entry name" value="Tetratricopeptide repeat domain"/>
    <property type="match status" value="3"/>
</dbReference>
<dbReference type="InterPro" id="IPR050872">
    <property type="entry name" value="PPR_P_subfamily"/>
</dbReference>
<dbReference type="InterPro" id="IPR011990">
    <property type="entry name" value="TPR-like_helical_dom_sf"/>
</dbReference>
<dbReference type="NCBIfam" id="TIGR00756">
    <property type="entry name" value="PPR"/>
    <property type="match status" value="2"/>
</dbReference>
<evidence type="ECO:0000313" key="3">
    <source>
        <dbReference type="EMBL" id="NDV30211.1"/>
    </source>
</evidence>
<sequence>MDACDRKKRYFGRDKEMRDYQSISVAYYKNVPPLYEKISELIEEMEQKGVQSSRLIYTLLLKYFSEKQDKSKIYDILSSMKFNMTALDNIAVNVLLHMYVKDKDVTGMEHLYNQMFGQNLTPHLDTFNTMLSIYVYNQDSHNVDKILDLLEKKKFLWDSYTYHEVITDYIQRGNSYKASNLFSKMLNDNITPLSATWFILLMHFAKTSYFDTFESFFELAKQSKALPRALLASVTIARRLIQSDKNEDLTSLKNVIEEILSGPELAKLDHTPRMIVYRSLLLYICKRGTVEDVENVTKRFRDIGVPLDEIMYCLLLGFYISNGLSITGLVENMFAEGINDHRPYQFALMYFSENDDFSTFSSVYRRLEERNLMSTALYNNLIMVYCEKGLENLVMTVLDQMIERGFHPNIKTYSVILYMYLQRENFTAFEDFVTRVYKDKVRLDTVFWNVMLKFHSTKGDYGSLKSVFSHLENSEEYHPDLSTYNIMISAFGHKGDLSEAESYFDKLLASGIRPTTKTFESMMLFYVKEDQKEKIFNLFPKMKECKVSPNPRFYHFLLNFLLRDSQWDDLKQVMKVMEETGVAIEERLATTVKGKMVEKQRPDVIEVLDRLDKHKVILREIY</sequence>
<reference evidence="3" key="1">
    <citation type="journal article" date="2020" name="J. Eukaryot. Microbiol.">
        <title>De novo Sequencing, Assembly and Annotation of the Transcriptome for the Free-Living Testate Amoeba Arcella intermedia.</title>
        <authorList>
            <person name="Ribeiro G.M."/>
            <person name="Porfirio-Sousa A.L."/>
            <person name="Maurer-Alcala X.X."/>
            <person name="Katz L.A."/>
            <person name="Lahr D.J.G."/>
        </authorList>
    </citation>
    <scope>NUCLEOTIDE SEQUENCE</scope>
</reference>
<feature type="repeat" description="PPR" evidence="2">
    <location>
        <begin position="480"/>
        <end position="514"/>
    </location>
</feature>
<feature type="repeat" description="PPR" evidence="2">
    <location>
        <begin position="374"/>
        <end position="408"/>
    </location>
</feature>
<dbReference type="PROSITE" id="PS51375">
    <property type="entry name" value="PPR"/>
    <property type="match status" value="3"/>
</dbReference>
<dbReference type="PANTHER" id="PTHR46128">
    <property type="entry name" value="MITOCHONDRIAL GROUP I INTRON SPLICING FACTOR CCM1"/>
    <property type="match status" value="1"/>
</dbReference>
<dbReference type="Pfam" id="PF13812">
    <property type="entry name" value="PPR_3"/>
    <property type="match status" value="1"/>
</dbReference>
<dbReference type="EMBL" id="GIBP01001242">
    <property type="protein sequence ID" value="NDV30211.1"/>
    <property type="molecule type" value="Transcribed_RNA"/>
</dbReference>
<accession>A0A6B2KZW1</accession>